<dbReference type="OrthoDB" id="244985at2759"/>
<dbReference type="RefSeq" id="XP_029235058.1">
    <property type="nucleotide sequence ID" value="XM_029385102.1"/>
</dbReference>
<sequence>MHRGGAATTIVDIQYSCVFTSCTVYYTPFPVVRLARDDAGEGETVMAVVGNGGGLEPATLVSLDFGNKQASTFWQLLNEGKHVVLPASPLCLGLTTNASRSLCCTVLVEKTSNPPVPTSTAFVYSFGDGEAPRLNGRLASCHSCDFHRDKLWCLSQTKQGVKGGVLLFSLNDLAGDAQLHVIDDNSAFLGVVPAPISIEAVDVNVAHIFTDHGVLRCDARMKELHWIWQSREHLLSGVGCKRGERIVLASESDAVMVFDVRKAFHAMYEVNVSFPVVLRSSRSGSVVLAASRHQVGVFHVEQLEFLGAFDGPGGVLDATPLVEEKHAVRVVSVTADGCLCDWTMEF</sequence>
<dbReference type="AlphaFoldDB" id="A0A422N150"/>
<organism evidence="1 2">
    <name type="scientific">Trypanosoma rangeli</name>
    <dbReference type="NCBI Taxonomy" id="5698"/>
    <lineage>
        <taxon>Eukaryota</taxon>
        <taxon>Discoba</taxon>
        <taxon>Euglenozoa</taxon>
        <taxon>Kinetoplastea</taxon>
        <taxon>Metakinetoplastina</taxon>
        <taxon>Trypanosomatida</taxon>
        <taxon>Trypanosomatidae</taxon>
        <taxon>Trypanosoma</taxon>
        <taxon>Herpetosoma</taxon>
    </lineage>
</organism>
<dbReference type="Proteomes" id="UP000283634">
    <property type="component" value="Unassembled WGS sequence"/>
</dbReference>
<proteinExistence type="predicted"/>
<dbReference type="GeneID" id="40332283"/>
<protein>
    <submittedName>
        <fullName evidence="1">Uncharacterized protein</fullName>
    </submittedName>
</protein>
<accession>A0A422N150</accession>
<dbReference type="SUPFAM" id="SSF69322">
    <property type="entry name" value="Tricorn protease domain 2"/>
    <property type="match status" value="1"/>
</dbReference>
<evidence type="ECO:0000313" key="1">
    <source>
        <dbReference type="EMBL" id="RNE99187.1"/>
    </source>
</evidence>
<comment type="caution">
    <text evidence="1">The sequence shown here is derived from an EMBL/GenBank/DDBJ whole genome shotgun (WGS) entry which is preliminary data.</text>
</comment>
<dbReference type="EMBL" id="MKGL01000404">
    <property type="protein sequence ID" value="RNE99187.1"/>
    <property type="molecule type" value="Genomic_DNA"/>
</dbReference>
<reference evidence="1 2" key="1">
    <citation type="journal article" date="2018" name="BMC Genomics">
        <title>Genomic comparison of Trypanosoma conorhini and Trypanosoma rangeli to Trypanosoma cruzi strains of high and low virulence.</title>
        <authorList>
            <person name="Bradwell K.R."/>
            <person name="Koparde V.N."/>
            <person name="Matveyev A.V."/>
            <person name="Serrano M.G."/>
            <person name="Alves J.M."/>
            <person name="Parikh H."/>
            <person name="Huang B."/>
            <person name="Lee V."/>
            <person name="Espinosa-Alvarez O."/>
            <person name="Ortiz P.A."/>
            <person name="Costa-Martins A.G."/>
            <person name="Teixeira M.M."/>
            <person name="Buck G.A."/>
        </authorList>
    </citation>
    <scope>NUCLEOTIDE SEQUENCE [LARGE SCALE GENOMIC DNA]</scope>
    <source>
        <strain evidence="1 2">AM80</strain>
    </source>
</reference>
<keyword evidence="2" id="KW-1185">Reference proteome</keyword>
<name>A0A422N150_TRYRA</name>
<evidence type="ECO:0000313" key="2">
    <source>
        <dbReference type="Proteomes" id="UP000283634"/>
    </source>
</evidence>
<gene>
    <name evidence="1" type="ORF">TraAM80_08350</name>
</gene>